<dbReference type="UniPathway" id="UPA00035">
    <property type="reaction ID" value="UER00042"/>
</dbReference>
<dbReference type="Proteomes" id="UP000242525">
    <property type="component" value="Unassembled WGS sequence"/>
</dbReference>
<evidence type="ECO:0000256" key="7">
    <source>
        <dbReference type="ARBA" id="ARBA00023141"/>
    </source>
</evidence>
<dbReference type="InterPro" id="IPR001240">
    <property type="entry name" value="PRAI_dom"/>
</dbReference>
<evidence type="ECO:0000256" key="6">
    <source>
        <dbReference type="ARBA" id="ARBA00022822"/>
    </source>
</evidence>
<comment type="similarity">
    <text evidence="2">Belongs to the TrpF family.</text>
</comment>
<dbReference type="GO" id="GO:0004640">
    <property type="term" value="F:phosphoribosylanthranilate isomerase activity"/>
    <property type="evidence" value="ECO:0007669"/>
    <property type="project" value="UniProtKB-EC"/>
</dbReference>
<gene>
    <name evidence="10" type="ORF">BN980_GECA12s01748g</name>
</gene>
<reference evidence="10" key="1">
    <citation type="submission" date="2014-03" db="EMBL/GenBank/DDBJ databases">
        <authorList>
            <person name="Casaregola S."/>
        </authorList>
    </citation>
    <scope>NUCLEOTIDE SEQUENCE [LARGE SCALE GENOMIC DNA]</scope>
    <source>
        <strain evidence="10">CLIB 918</strain>
    </source>
</reference>
<name>A0A0J9XFT7_GEOCN</name>
<evidence type="ECO:0000256" key="2">
    <source>
        <dbReference type="ARBA" id="ARBA00007571"/>
    </source>
</evidence>
<keyword evidence="11" id="KW-1185">Reference proteome</keyword>
<dbReference type="STRING" id="1173061.A0A0J9XFT7"/>
<feature type="domain" description="N-(5'phosphoribosyl) anthranilate isomerase (PRAI)" evidence="9">
    <location>
        <begin position="268"/>
        <end position="414"/>
    </location>
</feature>
<evidence type="ECO:0000256" key="1">
    <source>
        <dbReference type="ARBA" id="ARBA00004664"/>
    </source>
</evidence>
<protein>
    <recommendedName>
        <fullName evidence="4">N-(5'-phosphoribosyl)anthranilate isomerase</fullName>
        <ecNumber evidence="3">5.3.1.24</ecNumber>
    </recommendedName>
</protein>
<evidence type="ECO:0000313" key="11">
    <source>
        <dbReference type="Proteomes" id="UP000242525"/>
    </source>
</evidence>
<dbReference type="InterPro" id="IPR044643">
    <property type="entry name" value="TrpF_fam"/>
</dbReference>
<dbReference type="AlphaFoldDB" id="A0A0J9XFT7"/>
<comment type="caution">
    <text evidence="10">The sequence shown here is derived from an EMBL/GenBank/DDBJ whole genome shotgun (WGS) entry which is preliminary data.</text>
</comment>
<accession>A0A0J9XFT7</accession>
<proteinExistence type="inferred from homology"/>
<evidence type="ECO:0000313" key="10">
    <source>
        <dbReference type="EMBL" id="CDO55745.1"/>
    </source>
</evidence>
<evidence type="ECO:0000256" key="8">
    <source>
        <dbReference type="ARBA" id="ARBA00023235"/>
    </source>
</evidence>
<dbReference type="GO" id="GO:0000162">
    <property type="term" value="P:L-tryptophan biosynthetic process"/>
    <property type="evidence" value="ECO:0007669"/>
    <property type="project" value="UniProtKB-UniPathway"/>
</dbReference>
<dbReference type="OrthoDB" id="524799at2759"/>
<comment type="pathway">
    <text evidence="1">Amino-acid biosynthesis; L-tryptophan biosynthesis; L-tryptophan from chorismate: step 3/5.</text>
</comment>
<dbReference type="CDD" id="cd00405">
    <property type="entry name" value="PRAI"/>
    <property type="match status" value="1"/>
</dbReference>
<dbReference type="InterPro" id="IPR011060">
    <property type="entry name" value="RibuloseP-bd_barrel"/>
</dbReference>
<dbReference type="PANTHER" id="PTHR42894:SF1">
    <property type="entry name" value="N-(5'-PHOSPHORIBOSYL)ANTHRANILATE ISOMERASE"/>
    <property type="match status" value="1"/>
</dbReference>
<evidence type="ECO:0000256" key="5">
    <source>
        <dbReference type="ARBA" id="ARBA00022605"/>
    </source>
</evidence>
<dbReference type="PANTHER" id="PTHR42894">
    <property type="entry name" value="N-(5'-PHOSPHORIBOSYL)ANTHRANILATE ISOMERASE"/>
    <property type="match status" value="1"/>
</dbReference>
<dbReference type="InterPro" id="IPR013785">
    <property type="entry name" value="Aldolase_TIM"/>
</dbReference>
<evidence type="ECO:0000256" key="3">
    <source>
        <dbReference type="ARBA" id="ARBA00012572"/>
    </source>
</evidence>
<dbReference type="Pfam" id="PF00697">
    <property type="entry name" value="PRAI"/>
    <property type="match status" value="1"/>
</dbReference>
<organism evidence="10 11">
    <name type="scientific">Geotrichum candidum</name>
    <name type="common">Oospora lactis</name>
    <name type="synonym">Dipodascus geotrichum</name>
    <dbReference type="NCBI Taxonomy" id="1173061"/>
    <lineage>
        <taxon>Eukaryota</taxon>
        <taxon>Fungi</taxon>
        <taxon>Dikarya</taxon>
        <taxon>Ascomycota</taxon>
        <taxon>Saccharomycotina</taxon>
        <taxon>Dipodascomycetes</taxon>
        <taxon>Dipodascales</taxon>
        <taxon>Dipodascaceae</taxon>
        <taxon>Geotrichum</taxon>
    </lineage>
</organism>
<keyword evidence="6" id="KW-0822">Tryptophan biosynthesis</keyword>
<dbReference type="EC" id="5.3.1.24" evidence="3"/>
<sequence length="419" mass="44990">MSIQQSPYPKLLLPFHFKSSSQVFSPVIGVVSNLVSVAELTRAGVVALIATIPQLKEVRAQLDILALRPALLAQLDREQTLTAADRVLVEETADGVVANTYDVVATLKQELKGVDVVYLGAISHDTTVTRANAFSAGASVVMLDDKKDCTMMVFADAKSDRGVRYKLGLDADKLPELKADTYSAELKSLVKVCGIKTVEAAKVALDSGADMIGMILVPGRSRTVDTATAVEISAFVRNFQRTVPPASQPYLPQLGQSLSDYQANRTKAANGRPQIVGVFRNQPLATVLELQKKLSLDIVQLHGDEPLEWCRIIPVPVIKRFTPGKPRFEIESLQPGYFTYALLDGELGGEGKLVDRSQITKVIEQGARFILAGGLTPENVAAAAKHTGIIGVDVSGGVETNGVKDLGKIKSFVTNAKQA</sequence>
<evidence type="ECO:0000259" key="9">
    <source>
        <dbReference type="Pfam" id="PF00697"/>
    </source>
</evidence>
<dbReference type="Gene3D" id="3.20.20.70">
    <property type="entry name" value="Aldolase class I"/>
    <property type="match status" value="1"/>
</dbReference>
<keyword evidence="7" id="KW-0057">Aromatic amino acid biosynthesis</keyword>
<keyword evidence="5" id="KW-0028">Amino-acid biosynthesis</keyword>
<dbReference type="HAMAP" id="MF_00135">
    <property type="entry name" value="PRAI"/>
    <property type="match status" value="1"/>
</dbReference>
<dbReference type="SUPFAM" id="SSF51366">
    <property type="entry name" value="Ribulose-phoshate binding barrel"/>
    <property type="match status" value="1"/>
</dbReference>
<keyword evidence="8" id="KW-0413">Isomerase</keyword>
<evidence type="ECO:0000256" key="4">
    <source>
        <dbReference type="ARBA" id="ARBA00022272"/>
    </source>
</evidence>
<dbReference type="EMBL" id="CCBN010000012">
    <property type="protein sequence ID" value="CDO55745.1"/>
    <property type="molecule type" value="Genomic_DNA"/>
</dbReference>